<comment type="caution">
    <text evidence="8">The sequence shown here is derived from an EMBL/GenBank/DDBJ whole genome shotgun (WGS) entry which is preliminary data.</text>
</comment>
<dbReference type="PROSITE" id="PS50111">
    <property type="entry name" value="CHEMOTAXIS_TRANSDUC_2"/>
    <property type="match status" value="1"/>
</dbReference>
<keyword evidence="5" id="KW-0472">Membrane</keyword>
<dbReference type="NCBIfam" id="TIGR00229">
    <property type="entry name" value="sensory_box"/>
    <property type="match status" value="1"/>
</dbReference>
<keyword evidence="5" id="KW-1133">Transmembrane helix</keyword>
<evidence type="ECO:0000313" key="9">
    <source>
        <dbReference type="Proteomes" id="UP001234343"/>
    </source>
</evidence>
<keyword evidence="5" id="KW-0812">Transmembrane</keyword>
<evidence type="ECO:0000256" key="5">
    <source>
        <dbReference type="SAM" id="Phobius"/>
    </source>
</evidence>
<dbReference type="Proteomes" id="UP001234343">
    <property type="component" value="Unassembled WGS sequence"/>
</dbReference>
<proteinExistence type="inferred from homology"/>
<sequence>MRRNQSVTNNEVTFAANEELVSTTDKRGVITYANEVFCRVAGFDSDELLGKNHNIVRHPDMPKAAFKDMWDHLERGNAWRGIVKNRCKDGSFYWVDAFVTPIFKHGQLTGYQSVRVKPDAAAVARAEKLYAQINAGKLGGLNEHSFTLRLNVFLAVLVIALLSIGFTAGWVYALAVALIAASGFWLFKNELVDFPKQAQQLREGLDSVSRFVLYGRGTKSVFDFHLGMQKAMQRTILGRILDATGELQAIAEQSLHSVERTTHEIALQKQKVHSISVAIEQMALSNHAVLSSVDQTSDKITQTNEKCGDAKQLIIKGRDSVSQLSGFVTQAAATADDLMEAADKVSSTMGEIEAIAEQTNLLALNAAIEAARAGESGRGFAVVADEVRALSTRTQQSAGNIVESLTLMRSTLEQWVSTMHSSSESAQLSVDQANESAAIIEAIYTMIADINENSSSIANAIKEQEQACGDIDSSAREIEAAAEQNTQLANDMTASSQKLTDSVVNIAGLSDTFKR</sequence>
<dbReference type="CDD" id="cd00130">
    <property type="entry name" value="PAS"/>
    <property type="match status" value="1"/>
</dbReference>
<feature type="transmembrane region" description="Helical" evidence="5">
    <location>
        <begin position="146"/>
        <end position="164"/>
    </location>
</feature>
<dbReference type="SUPFAM" id="SSF55785">
    <property type="entry name" value="PYP-like sensor domain (PAS domain)"/>
    <property type="match status" value="1"/>
</dbReference>
<dbReference type="PANTHER" id="PTHR32089">
    <property type="entry name" value="METHYL-ACCEPTING CHEMOTAXIS PROTEIN MCPB"/>
    <property type="match status" value="1"/>
</dbReference>
<feature type="domain" description="Methyl-accepting transducer" evidence="6">
    <location>
        <begin position="243"/>
        <end position="479"/>
    </location>
</feature>
<dbReference type="RefSeq" id="WP_289366736.1">
    <property type="nucleotide sequence ID" value="NZ_JAUCBP010000013.1"/>
</dbReference>
<dbReference type="Pfam" id="PF08447">
    <property type="entry name" value="PAS_3"/>
    <property type="match status" value="1"/>
</dbReference>
<dbReference type="PANTHER" id="PTHR32089:SF52">
    <property type="entry name" value="CHEMOTAXIS SIGNAL TRANSDUCTION SYSTEM METHYL ACCEPTING SENSORY TRANSDUCER WITH PAS SENSORY DOMAIN"/>
    <property type="match status" value="1"/>
</dbReference>
<keyword evidence="9" id="KW-1185">Reference proteome</keyword>
<dbReference type="PRINTS" id="PR00260">
    <property type="entry name" value="CHEMTRNSDUCR"/>
</dbReference>
<gene>
    <name evidence="8" type="ORF">QTP81_15435</name>
</gene>
<evidence type="ECO:0000256" key="1">
    <source>
        <dbReference type="ARBA" id="ARBA00004370"/>
    </source>
</evidence>
<dbReference type="Pfam" id="PF00015">
    <property type="entry name" value="MCPsignal"/>
    <property type="match status" value="1"/>
</dbReference>
<evidence type="ECO:0000256" key="4">
    <source>
        <dbReference type="PROSITE-ProRule" id="PRU00284"/>
    </source>
</evidence>
<comment type="similarity">
    <text evidence="3">Belongs to the methyl-accepting chemotaxis (MCP) protein family.</text>
</comment>
<dbReference type="Gene3D" id="1.10.287.950">
    <property type="entry name" value="Methyl-accepting chemotaxis protein"/>
    <property type="match status" value="1"/>
</dbReference>
<organism evidence="8 9">
    <name type="scientific">Alteromonas arenosi</name>
    <dbReference type="NCBI Taxonomy" id="3055817"/>
    <lineage>
        <taxon>Bacteria</taxon>
        <taxon>Pseudomonadati</taxon>
        <taxon>Pseudomonadota</taxon>
        <taxon>Gammaproteobacteria</taxon>
        <taxon>Alteromonadales</taxon>
        <taxon>Alteromonadaceae</taxon>
        <taxon>Alteromonas/Salinimonas group</taxon>
        <taxon>Alteromonas</taxon>
    </lineage>
</organism>
<evidence type="ECO:0000256" key="2">
    <source>
        <dbReference type="ARBA" id="ARBA00023224"/>
    </source>
</evidence>
<dbReference type="SUPFAM" id="SSF58104">
    <property type="entry name" value="Methyl-accepting chemotaxis protein (MCP) signaling domain"/>
    <property type="match status" value="1"/>
</dbReference>
<dbReference type="PROSITE" id="PS50112">
    <property type="entry name" value="PAS"/>
    <property type="match status" value="1"/>
</dbReference>
<feature type="domain" description="PAS" evidence="7">
    <location>
        <begin position="25"/>
        <end position="60"/>
    </location>
</feature>
<dbReference type="Gene3D" id="3.30.450.20">
    <property type="entry name" value="PAS domain"/>
    <property type="match status" value="1"/>
</dbReference>
<dbReference type="InterPro" id="IPR035965">
    <property type="entry name" value="PAS-like_dom_sf"/>
</dbReference>
<protein>
    <submittedName>
        <fullName evidence="8">Methyl-accepting chemotaxis protein</fullName>
    </submittedName>
</protein>
<evidence type="ECO:0000256" key="3">
    <source>
        <dbReference type="ARBA" id="ARBA00029447"/>
    </source>
</evidence>
<comment type="subcellular location">
    <subcellularLocation>
        <location evidence="1">Membrane</location>
    </subcellularLocation>
</comment>
<evidence type="ECO:0000259" key="7">
    <source>
        <dbReference type="PROSITE" id="PS50112"/>
    </source>
</evidence>
<keyword evidence="2 4" id="KW-0807">Transducer</keyword>
<dbReference type="InterPro" id="IPR013655">
    <property type="entry name" value="PAS_fold_3"/>
</dbReference>
<dbReference type="EMBL" id="JAUCBP010000013">
    <property type="protein sequence ID" value="MDM7861995.1"/>
    <property type="molecule type" value="Genomic_DNA"/>
</dbReference>
<dbReference type="InterPro" id="IPR004089">
    <property type="entry name" value="MCPsignal_dom"/>
</dbReference>
<dbReference type="InterPro" id="IPR004090">
    <property type="entry name" value="Chemotax_Me-accpt_rcpt"/>
</dbReference>
<accession>A0ABT7T0P2</accession>
<dbReference type="SMART" id="SM00283">
    <property type="entry name" value="MA"/>
    <property type="match status" value="1"/>
</dbReference>
<evidence type="ECO:0000313" key="8">
    <source>
        <dbReference type="EMBL" id="MDM7861995.1"/>
    </source>
</evidence>
<evidence type="ECO:0000259" key="6">
    <source>
        <dbReference type="PROSITE" id="PS50111"/>
    </source>
</evidence>
<dbReference type="InterPro" id="IPR000014">
    <property type="entry name" value="PAS"/>
</dbReference>
<reference evidence="8 9" key="1">
    <citation type="submission" date="2023-06" db="EMBL/GenBank/DDBJ databases">
        <title>Alteromonas sp. ASW11-36 isolated from intertidal sand.</title>
        <authorList>
            <person name="Li Y."/>
        </authorList>
    </citation>
    <scope>NUCLEOTIDE SEQUENCE [LARGE SCALE GENOMIC DNA]</scope>
    <source>
        <strain evidence="8 9">ASW11-36</strain>
    </source>
</reference>
<name>A0ABT7T0P2_9ALTE</name>